<dbReference type="OrthoDB" id="382013at2759"/>
<evidence type="ECO:0000256" key="9">
    <source>
        <dbReference type="ARBA" id="ARBA00023136"/>
    </source>
</evidence>
<dbReference type="PROSITE" id="PS01186">
    <property type="entry name" value="EGF_2"/>
    <property type="match status" value="1"/>
</dbReference>
<keyword evidence="11" id="KW-0325">Glycoprotein</keyword>
<evidence type="ECO:0000256" key="6">
    <source>
        <dbReference type="ARBA" id="ARBA00022782"/>
    </source>
</evidence>
<dbReference type="GO" id="GO:0007283">
    <property type="term" value="P:spermatogenesis"/>
    <property type="evidence" value="ECO:0007669"/>
    <property type="project" value="UniProtKB-KW"/>
</dbReference>
<feature type="signal peptide" evidence="18">
    <location>
        <begin position="1"/>
        <end position="26"/>
    </location>
</feature>
<keyword evidence="7" id="KW-0744">Spermatogenesis</keyword>
<feature type="repeat" description="LDL-receptor class B" evidence="15">
    <location>
        <begin position="209"/>
        <end position="254"/>
    </location>
</feature>
<evidence type="ECO:0000313" key="20">
    <source>
        <dbReference type="EMBL" id="RLU19716.1"/>
    </source>
</evidence>
<evidence type="ECO:0000256" key="12">
    <source>
        <dbReference type="ARBA" id="ARBA00038070"/>
    </source>
</evidence>
<feature type="repeat" description="LDL-receptor class B" evidence="15">
    <location>
        <begin position="164"/>
        <end position="208"/>
    </location>
</feature>
<keyword evidence="17" id="KW-1133">Transmembrane helix</keyword>
<dbReference type="SMART" id="SM00135">
    <property type="entry name" value="LY"/>
    <property type="match status" value="4"/>
</dbReference>
<keyword evidence="6" id="KW-0221">Differentiation</keyword>
<proteinExistence type="inferred from homology"/>
<feature type="chain" id="PRO_5018156704" description="Protein cueball" evidence="18">
    <location>
        <begin position="27"/>
        <end position="602"/>
    </location>
</feature>
<evidence type="ECO:0000256" key="3">
    <source>
        <dbReference type="ARBA" id="ARBA00022536"/>
    </source>
</evidence>
<dbReference type="Pfam" id="PF00058">
    <property type="entry name" value="Ldl_recept_b"/>
    <property type="match status" value="1"/>
</dbReference>
<dbReference type="PROSITE" id="PS00022">
    <property type="entry name" value="EGF_1"/>
    <property type="match status" value="1"/>
</dbReference>
<dbReference type="PANTHER" id="PTHR46513:SF42">
    <property type="entry name" value="PROTEIN CUEBALL"/>
    <property type="match status" value="1"/>
</dbReference>
<dbReference type="Gene3D" id="2.10.25.10">
    <property type="entry name" value="Laminin"/>
    <property type="match status" value="2"/>
</dbReference>
<organism evidence="20">
    <name type="scientific">Ooceraea biroi</name>
    <name type="common">Clonal raider ant</name>
    <name type="synonym">Cerapachys biroi</name>
    <dbReference type="NCBI Taxonomy" id="2015173"/>
    <lineage>
        <taxon>Eukaryota</taxon>
        <taxon>Metazoa</taxon>
        <taxon>Ecdysozoa</taxon>
        <taxon>Arthropoda</taxon>
        <taxon>Hexapoda</taxon>
        <taxon>Insecta</taxon>
        <taxon>Pterygota</taxon>
        <taxon>Neoptera</taxon>
        <taxon>Endopterygota</taxon>
        <taxon>Hymenoptera</taxon>
        <taxon>Apocrita</taxon>
        <taxon>Aculeata</taxon>
        <taxon>Formicoidea</taxon>
        <taxon>Formicidae</taxon>
        <taxon>Dorylinae</taxon>
        <taxon>Ooceraea</taxon>
    </lineage>
</organism>
<keyword evidence="3 14" id="KW-0245">EGF-like domain</keyword>
<dbReference type="GO" id="GO:0060070">
    <property type="term" value="P:canonical Wnt signaling pathway"/>
    <property type="evidence" value="ECO:0007669"/>
    <property type="project" value="TreeGrafter"/>
</dbReference>
<dbReference type="GO" id="GO:0048477">
    <property type="term" value="P:oogenesis"/>
    <property type="evidence" value="ECO:0007669"/>
    <property type="project" value="UniProtKB-KW"/>
</dbReference>
<evidence type="ECO:0000256" key="15">
    <source>
        <dbReference type="PROSITE-ProRule" id="PRU00461"/>
    </source>
</evidence>
<evidence type="ECO:0000259" key="19">
    <source>
        <dbReference type="PROSITE" id="PS50026"/>
    </source>
</evidence>
<dbReference type="PROSITE" id="PS51120">
    <property type="entry name" value="LDLRB"/>
    <property type="match status" value="2"/>
</dbReference>
<evidence type="ECO:0000256" key="16">
    <source>
        <dbReference type="SAM" id="MobiDB-lite"/>
    </source>
</evidence>
<evidence type="ECO:0000256" key="1">
    <source>
        <dbReference type="ARBA" id="ARBA00004251"/>
    </source>
</evidence>
<evidence type="ECO:0000256" key="8">
    <source>
        <dbReference type="ARBA" id="ARBA00022943"/>
    </source>
</evidence>
<feature type="region of interest" description="Disordered" evidence="16">
    <location>
        <begin position="577"/>
        <end position="602"/>
    </location>
</feature>
<evidence type="ECO:0000256" key="18">
    <source>
        <dbReference type="SAM" id="SignalP"/>
    </source>
</evidence>
<feature type="domain" description="EGF-like" evidence="19">
    <location>
        <begin position="341"/>
        <end position="377"/>
    </location>
</feature>
<dbReference type="Gene3D" id="2.120.10.30">
    <property type="entry name" value="TolB, C-terminal domain"/>
    <property type="match status" value="1"/>
</dbReference>
<evidence type="ECO:0000256" key="13">
    <source>
        <dbReference type="ARBA" id="ARBA00040020"/>
    </source>
</evidence>
<dbReference type="GO" id="GO:0017147">
    <property type="term" value="F:Wnt-protein binding"/>
    <property type="evidence" value="ECO:0007669"/>
    <property type="project" value="TreeGrafter"/>
</dbReference>
<dbReference type="EMBL" id="QOIP01000008">
    <property type="protein sequence ID" value="RLU19716.1"/>
    <property type="molecule type" value="Genomic_DNA"/>
</dbReference>
<dbReference type="Proteomes" id="UP000279307">
    <property type="component" value="Chromosome 8"/>
</dbReference>
<evidence type="ECO:0000256" key="2">
    <source>
        <dbReference type="ARBA" id="ARBA00022475"/>
    </source>
</evidence>
<dbReference type="SUPFAM" id="SSF63825">
    <property type="entry name" value="YWTD domain"/>
    <property type="match status" value="1"/>
</dbReference>
<dbReference type="GO" id="GO:0005886">
    <property type="term" value="C:plasma membrane"/>
    <property type="evidence" value="ECO:0007669"/>
    <property type="project" value="UniProtKB-SubCell"/>
</dbReference>
<dbReference type="InterPro" id="IPR050778">
    <property type="entry name" value="Cueball_EGF_LRP_Nidogen"/>
</dbReference>
<evidence type="ECO:0000256" key="10">
    <source>
        <dbReference type="ARBA" id="ARBA00023157"/>
    </source>
</evidence>
<feature type="transmembrane region" description="Helical" evidence="17">
    <location>
        <begin position="497"/>
        <end position="519"/>
    </location>
</feature>
<dbReference type="PROSITE" id="PS50026">
    <property type="entry name" value="EGF_3"/>
    <property type="match status" value="1"/>
</dbReference>
<evidence type="ECO:0000256" key="17">
    <source>
        <dbReference type="SAM" id="Phobius"/>
    </source>
</evidence>
<comment type="similarity">
    <text evidence="12">Belongs to the cueball family.</text>
</comment>
<comment type="caution">
    <text evidence="20">The sequence shown here is derived from an EMBL/GenBank/DDBJ whole genome shotgun (WGS) entry which is preliminary data.</text>
</comment>
<keyword evidence="4 18" id="KW-0732">Signal</keyword>
<dbReference type="GO" id="GO:0042813">
    <property type="term" value="F:Wnt receptor activity"/>
    <property type="evidence" value="ECO:0007669"/>
    <property type="project" value="TreeGrafter"/>
</dbReference>
<dbReference type="InterPro" id="IPR000742">
    <property type="entry name" value="EGF"/>
</dbReference>
<sequence length="602" mass="67202">MISTNARHLLPVTLLLLCTLVTTTYARSWDLAVVIGSEIDFFARNQSLTGQANIGEAVALTGVTYDDTTRTMYLSDTRNNVSIFSNDLTKRNFTSIPLLKKENGTHIIGIVFDTPSRTLFWADALKENIVKMHVPMEGEPGDPVVLHNLTGSSPRGIALDVCNSHIYWVNSNTTDPSIERSNLDGSDRIIVIKENLYEPLAIAVDHAEQKIYWIDDVEGIHFKIERSNLDGSEREMLVHSKHQQPVYLAVDSESIYWSDWVHSAIWTMPKNAKAGDIPMKFKSYYDSKRDADPAGIVTRDNVGNIDCLAILPRMEKRTNLSKPVLRVITETFNNLTTSTEESDLTTESSSYCLNDGQLNKINNTCQCKPGFSGSFCEISLCHNYCLRGKCVVNHHGLPECECTGTFSGARCEKDVCNGYCLYDGDCFIQNGMPFCSCKYSKGIRCEEPNDIAEICAIYCASDRAELSDISVTSCRCTDANQTAERITLNDNFQSGTLLPIFITVIALLLLMIVGLGCYVNQLRRRPRIKRRFVVSKGGVTPLTSRPQIPDNQCEITIENCCNMNICETPCFEPKLRNGVPRSNSTKKEEKNSLLDNMEGNSC</sequence>
<reference evidence="20" key="2">
    <citation type="submission" date="2018-07" db="EMBL/GenBank/DDBJ databases">
        <authorList>
            <person name="Mckenzie S.K."/>
            <person name="Kronauer D.J.C."/>
        </authorList>
    </citation>
    <scope>NUCLEOTIDE SEQUENCE</scope>
    <source>
        <strain evidence="20">Clonal line C1</strain>
    </source>
</reference>
<keyword evidence="10 14" id="KW-1015">Disulfide bond</keyword>
<keyword evidence="8" id="KW-0896">Oogenesis</keyword>
<dbReference type="PANTHER" id="PTHR46513">
    <property type="entry name" value="VITELLOGENIN RECEPTOR-LIKE PROTEIN-RELATED-RELATED"/>
    <property type="match status" value="1"/>
</dbReference>
<reference evidence="20" key="1">
    <citation type="journal article" date="2018" name="Genome Res.">
        <title>The genomic architecture and molecular evolution of ant odorant receptors.</title>
        <authorList>
            <person name="McKenzie S.K."/>
            <person name="Kronauer D.J.C."/>
        </authorList>
    </citation>
    <scope>NUCLEOTIDE SEQUENCE [LARGE SCALE GENOMIC DNA]</scope>
    <source>
        <strain evidence="20">Clonal line C1</strain>
    </source>
</reference>
<dbReference type="InterPro" id="IPR000033">
    <property type="entry name" value="LDLR_classB_rpt"/>
</dbReference>
<keyword evidence="9 17" id="KW-0472">Membrane</keyword>
<comment type="caution">
    <text evidence="14">Lacks conserved residue(s) required for the propagation of feature annotation.</text>
</comment>
<keyword evidence="2" id="KW-1003">Cell membrane</keyword>
<evidence type="ECO:0000256" key="4">
    <source>
        <dbReference type="ARBA" id="ARBA00022729"/>
    </source>
</evidence>
<evidence type="ECO:0000256" key="11">
    <source>
        <dbReference type="ARBA" id="ARBA00023180"/>
    </source>
</evidence>
<evidence type="ECO:0000256" key="7">
    <source>
        <dbReference type="ARBA" id="ARBA00022871"/>
    </source>
</evidence>
<evidence type="ECO:0000256" key="14">
    <source>
        <dbReference type="PROSITE-ProRule" id="PRU00076"/>
    </source>
</evidence>
<protein>
    <recommendedName>
        <fullName evidence="13">Protein cueball</fullName>
    </recommendedName>
</protein>
<comment type="subcellular location">
    <subcellularLocation>
        <location evidence="1">Cell membrane</location>
        <topology evidence="1">Single-pass type I membrane protein</topology>
    </subcellularLocation>
</comment>
<keyword evidence="5" id="KW-0677">Repeat</keyword>
<accession>A0A3L8DHB9</accession>
<evidence type="ECO:0000256" key="5">
    <source>
        <dbReference type="ARBA" id="ARBA00022737"/>
    </source>
</evidence>
<feature type="disulfide bond" evidence="14">
    <location>
        <begin position="367"/>
        <end position="376"/>
    </location>
</feature>
<dbReference type="AlphaFoldDB" id="A0A3L8DHB9"/>
<dbReference type="InterPro" id="IPR011042">
    <property type="entry name" value="6-blade_b-propeller_TolB-like"/>
</dbReference>
<name>A0A3L8DHB9_OOCBI</name>
<keyword evidence="17" id="KW-0812">Transmembrane</keyword>
<gene>
    <name evidence="20" type="ORF">DMN91_008273</name>
</gene>